<comment type="subcellular location">
    <subcellularLocation>
        <location evidence="1">Membrane</location>
    </subcellularLocation>
</comment>
<protein>
    <recommendedName>
        <fullName evidence="6">Ig-like domain-containing protein</fullName>
    </recommendedName>
</protein>
<accession>A0A3P9B7V1</accession>
<reference evidence="7" key="1">
    <citation type="submission" date="2025-08" db="UniProtKB">
        <authorList>
            <consortium name="Ensembl"/>
        </authorList>
    </citation>
    <scope>IDENTIFICATION</scope>
</reference>
<dbReference type="InterPro" id="IPR050504">
    <property type="entry name" value="IgSF_BTN/MOG"/>
</dbReference>
<evidence type="ECO:0000256" key="3">
    <source>
        <dbReference type="ARBA" id="ARBA00023319"/>
    </source>
</evidence>
<dbReference type="GO" id="GO:0016020">
    <property type="term" value="C:membrane"/>
    <property type="evidence" value="ECO:0007669"/>
    <property type="project" value="UniProtKB-SubCell"/>
</dbReference>
<dbReference type="Ensembl" id="ENSMZET00005006213.1">
    <property type="protein sequence ID" value="ENSMZEP00005005956.1"/>
    <property type="gene ID" value="ENSMZEG00005004604.1"/>
</dbReference>
<feature type="chain" id="PRO_5018132158" description="Ig-like domain-containing protein" evidence="5">
    <location>
        <begin position="36"/>
        <end position="177"/>
    </location>
</feature>
<dbReference type="GeneTree" id="ENSGT01140000285748"/>
<dbReference type="SMART" id="SM00406">
    <property type="entry name" value="IGv"/>
    <property type="match status" value="1"/>
</dbReference>
<dbReference type="PROSITE" id="PS50835">
    <property type="entry name" value="IG_LIKE"/>
    <property type="match status" value="1"/>
</dbReference>
<dbReference type="InterPro" id="IPR013783">
    <property type="entry name" value="Ig-like_fold"/>
</dbReference>
<reference evidence="7" key="2">
    <citation type="submission" date="2025-09" db="UniProtKB">
        <authorList>
            <consortium name="Ensembl"/>
        </authorList>
    </citation>
    <scope>IDENTIFICATION</scope>
</reference>
<dbReference type="SUPFAM" id="SSF48726">
    <property type="entry name" value="Immunoglobulin"/>
    <property type="match status" value="1"/>
</dbReference>
<dbReference type="InterPro" id="IPR013106">
    <property type="entry name" value="Ig_V-set"/>
</dbReference>
<feature type="signal peptide" evidence="5">
    <location>
        <begin position="1"/>
        <end position="35"/>
    </location>
</feature>
<evidence type="ECO:0000313" key="8">
    <source>
        <dbReference type="Proteomes" id="UP000265160"/>
    </source>
</evidence>
<evidence type="ECO:0000259" key="6">
    <source>
        <dbReference type="PROSITE" id="PS50835"/>
    </source>
</evidence>
<proteinExistence type="predicted"/>
<evidence type="ECO:0000256" key="5">
    <source>
        <dbReference type="SAM" id="SignalP"/>
    </source>
</evidence>
<keyword evidence="4" id="KW-1133">Transmembrane helix</keyword>
<dbReference type="InterPro" id="IPR007110">
    <property type="entry name" value="Ig-like_dom"/>
</dbReference>
<dbReference type="AlphaFoldDB" id="A0A3P9B7V1"/>
<dbReference type="Proteomes" id="UP000265160">
    <property type="component" value="Unplaced"/>
</dbReference>
<organism evidence="7 8">
    <name type="scientific">Maylandia zebra</name>
    <name type="common">zebra mbuna</name>
    <dbReference type="NCBI Taxonomy" id="106582"/>
    <lineage>
        <taxon>Eukaryota</taxon>
        <taxon>Metazoa</taxon>
        <taxon>Chordata</taxon>
        <taxon>Craniata</taxon>
        <taxon>Vertebrata</taxon>
        <taxon>Euteleostomi</taxon>
        <taxon>Actinopterygii</taxon>
        <taxon>Neopterygii</taxon>
        <taxon>Teleostei</taxon>
        <taxon>Neoteleostei</taxon>
        <taxon>Acanthomorphata</taxon>
        <taxon>Ovalentaria</taxon>
        <taxon>Cichlomorphae</taxon>
        <taxon>Cichliformes</taxon>
        <taxon>Cichlidae</taxon>
        <taxon>African cichlids</taxon>
        <taxon>Pseudocrenilabrinae</taxon>
        <taxon>Haplochromini</taxon>
        <taxon>Maylandia</taxon>
        <taxon>Maylandia zebra complex</taxon>
    </lineage>
</organism>
<sequence>MICFFPLAFSTTVTPAALCTAHVVFVVLSVCQVEAEEGAESVQLPFKTTQNLPEDAEVEWKNGFYRKVHIYRNGSDQGQNQRYSGRTSMRPDALDSGDFSLTLKNLQLTDSGKYTCQRCRYRSEVIFLCFCTEPFPSWAKAVLVLLFLLVLLVVSGGLIYYFRQYFMSGECLLLHYP</sequence>
<dbReference type="Pfam" id="PF07686">
    <property type="entry name" value="V-set"/>
    <property type="match status" value="1"/>
</dbReference>
<name>A0A3P9B7V1_9CICH</name>
<dbReference type="PANTHER" id="PTHR24100">
    <property type="entry name" value="BUTYROPHILIN"/>
    <property type="match status" value="1"/>
</dbReference>
<evidence type="ECO:0000256" key="1">
    <source>
        <dbReference type="ARBA" id="ARBA00004370"/>
    </source>
</evidence>
<feature type="transmembrane region" description="Helical" evidence="4">
    <location>
        <begin position="138"/>
        <end position="162"/>
    </location>
</feature>
<dbReference type="Gene3D" id="2.60.40.10">
    <property type="entry name" value="Immunoglobulins"/>
    <property type="match status" value="1"/>
</dbReference>
<keyword evidence="5" id="KW-0732">Signal</keyword>
<feature type="domain" description="Ig-like" evidence="6">
    <location>
        <begin position="6"/>
        <end position="117"/>
    </location>
</feature>
<dbReference type="InterPro" id="IPR036179">
    <property type="entry name" value="Ig-like_dom_sf"/>
</dbReference>
<keyword evidence="8" id="KW-1185">Reference proteome</keyword>
<evidence type="ECO:0000313" key="7">
    <source>
        <dbReference type="Ensembl" id="ENSMZEP00005005956.1"/>
    </source>
</evidence>
<keyword evidence="4" id="KW-0812">Transmembrane</keyword>
<keyword evidence="3" id="KW-0393">Immunoglobulin domain</keyword>
<evidence type="ECO:0000256" key="4">
    <source>
        <dbReference type="SAM" id="Phobius"/>
    </source>
</evidence>
<keyword evidence="2 4" id="KW-0472">Membrane</keyword>
<evidence type="ECO:0000256" key="2">
    <source>
        <dbReference type="ARBA" id="ARBA00023136"/>
    </source>
</evidence>